<protein>
    <submittedName>
        <fullName evidence="2">Uncharacterized protein</fullName>
    </submittedName>
</protein>
<organism evidence="2 3">
    <name type="scientific">Pradoshia eiseniae</name>
    <dbReference type="NCBI Taxonomy" id="2064768"/>
    <lineage>
        <taxon>Bacteria</taxon>
        <taxon>Bacillati</taxon>
        <taxon>Bacillota</taxon>
        <taxon>Bacilli</taxon>
        <taxon>Bacillales</taxon>
        <taxon>Bacillaceae</taxon>
        <taxon>Pradoshia</taxon>
    </lineage>
</organism>
<keyword evidence="1" id="KW-0812">Transmembrane</keyword>
<keyword evidence="1" id="KW-0472">Membrane</keyword>
<proteinExistence type="predicted"/>
<feature type="transmembrane region" description="Helical" evidence="1">
    <location>
        <begin position="9"/>
        <end position="34"/>
    </location>
</feature>
<accession>A0A2S7MX77</accession>
<name>A0A2S7MX77_9BACI</name>
<evidence type="ECO:0000313" key="2">
    <source>
        <dbReference type="EMBL" id="PQD94363.1"/>
    </source>
</evidence>
<dbReference type="EMBL" id="PKOZ01000011">
    <property type="protein sequence ID" value="PQD94363.1"/>
    <property type="molecule type" value="Genomic_DNA"/>
</dbReference>
<comment type="caution">
    <text evidence="2">The sequence shown here is derived from an EMBL/GenBank/DDBJ whole genome shotgun (WGS) entry which is preliminary data.</text>
</comment>
<keyword evidence="3" id="KW-1185">Reference proteome</keyword>
<gene>
    <name evidence="2" type="ORF">CYL18_15150</name>
</gene>
<reference evidence="2 3" key="1">
    <citation type="submission" date="2017-12" db="EMBL/GenBank/DDBJ databases">
        <title>Taxonomic description and draft genome of Pradoshia cofamensis Gen. nov., sp. nov., a thermotolerant bacillale isolated from anterior gut of earthworm Eisenia fetida.</title>
        <authorList>
            <person name="Saha T."/>
            <person name="Chakraborty R."/>
        </authorList>
    </citation>
    <scope>NUCLEOTIDE SEQUENCE [LARGE SCALE GENOMIC DNA]</scope>
    <source>
        <strain evidence="2 3">EAG3</strain>
    </source>
</reference>
<keyword evidence="1" id="KW-1133">Transmembrane helix</keyword>
<evidence type="ECO:0000256" key="1">
    <source>
        <dbReference type="SAM" id="Phobius"/>
    </source>
</evidence>
<dbReference type="AlphaFoldDB" id="A0A2S7MX77"/>
<evidence type="ECO:0000313" key="3">
    <source>
        <dbReference type="Proteomes" id="UP000239663"/>
    </source>
</evidence>
<sequence length="196" mass="21955">MGNERLKDFLAGFSIFLVILALFVPVGLVYALIIHFTGQYYASIIILVLFLLLFCYIDIGISTLIDSFLQASKERYEGLYLPKLVGNLLEFCGTLIVLSALDYFMDGIELSILIKLVIALIHEIASLFLEGLETGEEVEGADLAPEVMNDIHHCLKQASWTDCVAMMHEKYPHIPKGEIIHAVRKVYIDNKKGSSE</sequence>
<dbReference type="Pfam" id="PF14184">
    <property type="entry name" value="YrvL"/>
    <property type="match status" value="1"/>
</dbReference>
<feature type="transmembrane region" description="Helical" evidence="1">
    <location>
        <begin position="84"/>
        <end position="104"/>
    </location>
</feature>
<dbReference type="Proteomes" id="UP000239663">
    <property type="component" value="Unassembled WGS sequence"/>
</dbReference>
<dbReference type="InterPro" id="IPR025912">
    <property type="entry name" value="YrvL"/>
</dbReference>
<feature type="transmembrane region" description="Helical" evidence="1">
    <location>
        <begin position="40"/>
        <end position="64"/>
    </location>
</feature>